<dbReference type="SUPFAM" id="SSF52402">
    <property type="entry name" value="Adenine nucleotide alpha hydrolases-like"/>
    <property type="match status" value="1"/>
</dbReference>
<accession>A0A845A284</accession>
<feature type="domain" description="Asparagine synthetase" evidence="4">
    <location>
        <begin position="240"/>
        <end position="619"/>
    </location>
</feature>
<gene>
    <name evidence="6" type="ORF">GRI62_08730</name>
</gene>
<organism evidence="6 7">
    <name type="scientific">Aurantiacibacter arachoides</name>
    <dbReference type="NCBI Taxonomy" id="1850444"/>
    <lineage>
        <taxon>Bacteria</taxon>
        <taxon>Pseudomonadati</taxon>
        <taxon>Pseudomonadota</taxon>
        <taxon>Alphaproteobacteria</taxon>
        <taxon>Sphingomonadales</taxon>
        <taxon>Erythrobacteraceae</taxon>
        <taxon>Aurantiacibacter</taxon>
    </lineage>
</organism>
<dbReference type="GO" id="GO:0004066">
    <property type="term" value="F:asparagine synthase (glutamine-hydrolyzing) activity"/>
    <property type="evidence" value="ECO:0007669"/>
    <property type="project" value="UniProtKB-EC"/>
</dbReference>
<dbReference type="OrthoDB" id="9763290at2"/>
<evidence type="ECO:0000259" key="5">
    <source>
        <dbReference type="Pfam" id="PF13537"/>
    </source>
</evidence>
<dbReference type="EC" id="6.3.5.4" evidence="2"/>
<dbReference type="AlphaFoldDB" id="A0A845A284"/>
<dbReference type="InterPro" id="IPR017932">
    <property type="entry name" value="GATase_2_dom"/>
</dbReference>
<evidence type="ECO:0000313" key="6">
    <source>
        <dbReference type="EMBL" id="MXO93690.1"/>
    </source>
</evidence>
<evidence type="ECO:0000256" key="1">
    <source>
        <dbReference type="ARBA" id="ARBA00005187"/>
    </source>
</evidence>
<dbReference type="SUPFAM" id="SSF56235">
    <property type="entry name" value="N-terminal nucleophile aminohydrolases (Ntn hydrolases)"/>
    <property type="match status" value="1"/>
</dbReference>
<dbReference type="GO" id="GO:0006529">
    <property type="term" value="P:asparagine biosynthetic process"/>
    <property type="evidence" value="ECO:0007669"/>
    <property type="project" value="InterPro"/>
</dbReference>
<sequence length="656" mass="74254">MSAIGAIFQRKGDPVSKDAIERMSASLRVHGALRQQHRRLDNLAGCWTKGMEFTPEDRFEQQPIVNGDQIFLFTGCLDYRTDLGRAIGVEPARLVSMSDSALAHAAWKRWGRDCLLRIEGRWAIVVMDAAQQTLFAAKGPLGGPPLVFHETAELFAIASAPIGLHALAAIPREIDEQHVADAMILNFQDGERTFYKGVQTLRGGHCLEVRRDRVEIREYYQVMDVQPVRFARDEEYVEALDALMSDAVESSMRALVTPACTVSAGLDSSTVAVYALEALGRGAHGFTDPLLGYTHVPGKDWDGRTYGAGRMGDESGPVRALAQMYPQLDVTFVASEGLSLDDRLDDLIRLSEMPPFGLNNLHWSNEISRRARDAGRNVVLTGASGNRTISFTCRHIFSKLFREGRWIELHRELRRLDWKQGMAKRYYRAVVQPMLPARVIKAISRYRGDLSHAGFTGFSAIGSDYARDMRVAERAVEMNWDDSYGTIRSPQELRRRMTVNGNREQNAMMRLANESLTKVTHRDPLGCRRITEFCFAIPDEQYLRDGVDRLLVRRLMKDRLPPEIVDLKVRGRQAADWHARFTKDIDRYRDEIERAAADPQMAERFDIPRLRKIFDTWPEATPLDATDHPDYLVAMTGIGRVIGMSRFINWVNGKNL</sequence>
<evidence type="ECO:0000256" key="3">
    <source>
        <dbReference type="ARBA" id="ARBA00048741"/>
    </source>
</evidence>
<reference evidence="6 7" key="1">
    <citation type="submission" date="2019-12" db="EMBL/GenBank/DDBJ databases">
        <title>Genomic-based taxomic classification of the family Erythrobacteraceae.</title>
        <authorList>
            <person name="Xu L."/>
        </authorList>
    </citation>
    <scope>NUCLEOTIDE SEQUENCE [LARGE SCALE GENOMIC DNA]</scope>
    <source>
        <strain evidence="6 7">RC4-10-4</strain>
    </source>
</reference>
<comment type="catalytic activity">
    <reaction evidence="3">
        <text>L-aspartate + L-glutamine + ATP + H2O = L-asparagine + L-glutamate + AMP + diphosphate + H(+)</text>
        <dbReference type="Rhea" id="RHEA:12228"/>
        <dbReference type="ChEBI" id="CHEBI:15377"/>
        <dbReference type="ChEBI" id="CHEBI:15378"/>
        <dbReference type="ChEBI" id="CHEBI:29985"/>
        <dbReference type="ChEBI" id="CHEBI:29991"/>
        <dbReference type="ChEBI" id="CHEBI:30616"/>
        <dbReference type="ChEBI" id="CHEBI:33019"/>
        <dbReference type="ChEBI" id="CHEBI:58048"/>
        <dbReference type="ChEBI" id="CHEBI:58359"/>
        <dbReference type="ChEBI" id="CHEBI:456215"/>
        <dbReference type="EC" id="6.3.5.4"/>
    </reaction>
</comment>
<dbReference type="Proteomes" id="UP000460626">
    <property type="component" value="Unassembled WGS sequence"/>
</dbReference>
<keyword evidence="7" id="KW-1185">Reference proteome</keyword>
<proteinExistence type="predicted"/>
<dbReference type="PANTHER" id="PTHR43284">
    <property type="entry name" value="ASPARAGINE SYNTHETASE (GLUTAMINE-HYDROLYZING)"/>
    <property type="match status" value="1"/>
</dbReference>
<dbReference type="InterPro" id="IPR029055">
    <property type="entry name" value="Ntn_hydrolases_N"/>
</dbReference>
<dbReference type="RefSeq" id="WP_131452936.1">
    <property type="nucleotide sequence ID" value="NZ_BMJK01000001.1"/>
</dbReference>
<dbReference type="InterPro" id="IPR001962">
    <property type="entry name" value="Asn_synthase"/>
</dbReference>
<comment type="caution">
    <text evidence="6">The sequence shown here is derived from an EMBL/GenBank/DDBJ whole genome shotgun (WGS) entry which is preliminary data.</text>
</comment>
<evidence type="ECO:0000313" key="7">
    <source>
        <dbReference type="Proteomes" id="UP000460626"/>
    </source>
</evidence>
<dbReference type="EMBL" id="WTYH01000001">
    <property type="protein sequence ID" value="MXO93690.1"/>
    <property type="molecule type" value="Genomic_DNA"/>
</dbReference>
<dbReference type="Pfam" id="PF00733">
    <property type="entry name" value="Asn_synthase"/>
    <property type="match status" value="1"/>
</dbReference>
<comment type="pathway">
    <text evidence="1">Amino-acid biosynthesis; L-asparagine biosynthesis; L-asparagine from L-aspartate (L-Gln route): step 1/1.</text>
</comment>
<evidence type="ECO:0000256" key="2">
    <source>
        <dbReference type="ARBA" id="ARBA00012737"/>
    </source>
</evidence>
<dbReference type="Gene3D" id="3.60.20.10">
    <property type="entry name" value="Glutamine Phosphoribosylpyrophosphate, subunit 1, domain 1"/>
    <property type="match status" value="1"/>
</dbReference>
<dbReference type="PANTHER" id="PTHR43284:SF1">
    <property type="entry name" value="ASPARAGINE SYNTHETASE"/>
    <property type="match status" value="1"/>
</dbReference>
<dbReference type="InterPro" id="IPR051786">
    <property type="entry name" value="ASN_synthetase/amidase"/>
</dbReference>
<protein>
    <recommendedName>
        <fullName evidence="2">asparagine synthase (glutamine-hydrolyzing)</fullName>
        <ecNumber evidence="2">6.3.5.4</ecNumber>
    </recommendedName>
</protein>
<dbReference type="Pfam" id="PF13537">
    <property type="entry name" value="GATase_7"/>
    <property type="match status" value="1"/>
</dbReference>
<dbReference type="InterPro" id="IPR014729">
    <property type="entry name" value="Rossmann-like_a/b/a_fold"/>
</dbReference>
<evidence type="ECO:0000259" key="4">
    <source>
        <dbReference type="Pfam" id="PF00733"/>
    </source>
</evidence>
<feature type="domain" description="Glutamine amidotransferase type-2" evidence="5">
    <location>
        <begin position="60"/>
        <end position="161"/>
    </location>
</feature>
<dbReference type="Gene3D" id="3.40.50.620">
    <property type="entry name" value="HUPs"/>
    <property type="match status" value="2"/>
</dbReference>
<name>A0A845A284_9SPHN</name>